<dbReference type="InterPro" id="IPR004827">
    <property type="entry name" value="bZIP"/>
</dbReference>
<dbReference type="SUPFAM" id="SSF57959">
    <property type="entry name" value="Leucine zipper domain"/>
    <property type="match status" value="1"/>
</dbReference>
<feature type="domain" description="BZIP" evidence="1">
    <location>
        <begin position="106"/>
        <end position="120"/>
    </location>
</feature>
<dbReference type="PROSITE" id="PS00036">
    <property type="entry name" value="BZIP_BASIC"/>
    <property type="match status" value="1"/>
</dbReference>
<dbReference type="Pfam" id="PF00170">
    <property type="entry name" value="bZIP_1"/>
    <property type="match status" value="1"/>
</dbReference>
<dbReference type="AlphaFoldDB" id="A0A1E3PT92"/>
<dbReference type="GO" id="GO:0003700">
    <property type="term" value="F:DNA-binding transcription factor activity"/>
    <property type="evidence" value="ECO:0007669"/>
    <property type="project" value="InterPro"/>
</dbReference>
<keyword evidence="3" id="KW-1185">Reference proteome</keyword>
<evidence type="ECO:0000313" key="2">
    <source>
        <dbReference type="EMBL" id="ODQ68639.1"/>
    </source>
</evidence>
<evidence type="ECO:0000259" key="1">
    <source>
        <dbReference type="PROSITE" id="PS00036"/>
    </source>
</evidence>
<dbReference type="InterPro" id="IPR046347">
    <property type="entry name" value="bZIP_sf"/>
</dbReference>
<sequence>MKLPEDRLDYLLTIKNTDTESSNSDESVSLSEGDMYGFLPANTGLVNSSNIGCFFDNFSTPSQHFSESPNVTPSKSSTHSVGKLDVGLRSDYVGSRNHIVSRSEIKKEKNKESARKSRHKKQIKMAVLEESSRLLREENLYLRGKLDMKVDIEGSIKKSIDNLVLSFRNK</sequence>
<dbReference type="EMBL" id="KV454406">
    <property type="protein sequence ID" value="ODQ68639.1"/>
    <property type="molecule type" value="Genomic_DNA"/>
</dbReference>
<dbReference type="Gene3D" id="1.20.5.170">
    <property type="match status" value="1"/>
</dbReference>
<dbReference type="Proteomes" id="UP000095009">
    <property type="component" value="Unassembled WGS sequence"/>
</dbReference>
<accession>A0A1E3PT92</accession>
<protein>
    <recommendedName>
        <fullName evidence="1">BZIP domain-containing protein</fullName>
    </recommendedName>
</protein>
<proteinExistence type="predicted"/>
<name>A0A1E3PT92_9ASCO</name>
<organism evidence="2 3">
    <name type="scientific">Nadsonia fulvescens var. elongata DSM 6958</name>
    <dbReference type="NCBI Taxonomy" id="857566"/>
    <lineage>
        <taxon>Eukaryota</taxon>
        <taxon>Fungi</taxon>
        <taxon>Dikarya</taxon>
        <taxon>Ascomycota</taxon>
        <taxon>Saccharomycotina</taxon>
        <taxon>Dipodascomycetes</taxon>
        <taxon>Dipodascales</taxon>
        <taxon>Dipodascales incertae sedis</taxon>
        <taxon>Nadsonia</taxon>
    </lineage>
</organism>
<gene>
    <name evidence="2" type="ORF">NADFUDRAFT_40011</name>
</gene>
<evidence type="ECO:0000313" key="3">
    <source>
        <dbReference type="Proteomes" id="UP000095009"/>
    </source>
</evidence>
<reference evidence="2 3" key="1">
    <citation type="journal article" date="2016" name="Proc. Natl. Acad. Sci. U.S.A.">
        <title>Comparative genomics of biotechnologically important yeasts.</title>
        <authorList>
            <person name="Riley R."/>
            <person name="Haridas S."/>
            <person name="Wolfe K.H."/>
            <person name="Lopes M.R."/>
            <person name="Hittinger C.T."/>
            <person name="Goeker M."/>
            <person name="Salamov A.A."/>
            <person name="Wisecaver J.H."/>
            <person name="Long T.M."/>
            <person name="Calvey C.H."/>
            <person name="Aerts A.L."/>
            <person name="Barry K.W."/>
            <person name="Choi C."/>
            <person name="Clum A."/>
            <person name="Coughlan A.Y."/>
            <person name="Deshpande S."/>
            <person name="Douglass A.P."/>
            <person name="Hanson S.J."/>
            <person name="Klenk H.-P."/>
            <person name="LaButti K.M."/>
            <person name="Lapidus A."/>
            <person name="Lindquist E.A."/>
            <person name="Lipzen A.M."/>
            <person name="Meier-Kolthoff J.P."/>
            <person name="Ohm R.A."/>
            <person name="Otillar R.P."/>
            <person name="Pangilinan J.L."/>
            <person name="Peng Y."/>
            <person name="Rokas A."/>
            <person name="Rosa C.A."/>
            <person name="Scheuner C."/>
            <person name="Sibirny A.A."/>
            <person name="Slot J.C."/>
            <person name="Stielow J.B."/>
            <person name="Sun H."/>
            <person name="Kurtzman C.P."/>
            <person name="Blackwell M."/>
            <person name="Grigoriev I.V."/>
            <person name="Jeffries T.W."/>
        </authorList>
    </citation>
    <scope>NUCLEOTIDE SEQUENCE [LARGE SCALE GENOMIC DNA]</scope>
    <source>
        <strain evidence="2 3">DSM 6958</strain>
    </source>
</reference>